<keyword evidence="1" id="KW-1185">Reference proteome</keyword>
<dbReference type="GeneID" id="112468285"/>
<evidence type="ECO:0000313" key="1">
    <source>
        <dbReference type="Proteomes" id="UP000504618"/>
    </source>
</evidence>
<dbReference type="OrthoDB" id="7554969at2759"/>
<gene>
    <name evidence="2" type="primary">LOC112468285</name>
</gene>
<protein>
    <submittedName>
        <fullName evidence="2">Uncharacterized protein LOC112468285 isoform X1</fullName>
    </submittedName>
</protein>
<dbReference type="Proteomes" id="UP000504618">
    <property type="component" value="Unplaced"/>
</dbReference>
<dbReference type="AlphaFoldDB" id="A0A6J1RKF4"/>
<organism evidence="1 2">
    <name type="scientific">Temnothorax curvispinosus</name>
    <dbReference type="NCBI Taxonomy" id="300111"/>
    <lineage>
        <taxon>Eukaryota</taxon>
        <taxon>Metazoa</taxon>
        <taxon>Ecdysozoa</taxon>
        <taxon>Arthropoda</taxon>
        <taxon>Hexapoda</taxon>
        <taxon>Insecta</taxon>
        <taxon>Pterygota</taxon>
        <taxon>Neoptera</taxon>
        <taxon>Endopterygota</taxon>
        <taxon>Hymenoptera</taxon>
        <taxon>Apocrita</taxon>
        <taxon>Aculeata</taxon>
        <taxon>Formicoidea</taxon>
        <taxon>Formicidae</taxon>
        <taxon>Myrmicinae</taxon>
        <taxon>Temnothorax</taxon>
    </lineage>
</organism>
<sequence length="378" mass="42746">MCNSRGSDLFVNQASANSDAFTGAHAVPADDARDPGMLNSQVPPVITRDMEMRNTQATVEREIYRVCGSKLIESTAPMGEVESNLNRFPDDQEGKVSLSLRLPPEQTLTRKSRNHIKIWMILSELKIRPINVVMLNHFAAEAEFEKGSSANFALEQIERLKTKKLTANIEKHQFFCKGVIMDWPSAIPDLWAAISDKTNIVSLERMYRRKWDATNRTASLVETDNIIITFRDNKLRDLKIFNNMVGLRVRAYITQVRQCYNCFRYGHTKNACKSETKCIICGDKAHGQCSKSVRCCNCDGPHRSTFRGCPIFDKNKKINVVKAQNNISFYRARKIVEGGDASVLSSQDRYVNPGAWPTLPEPRGINIPVMRLRRTIGG</sequence>
<proteinExistence type="predicted"/>
<accession>A0A6J1RKF4</accession>
<name>A0A6J1RKF4_9HYME</name>
<evidence type="ECO:0000313" key="2">
    <source>
        <dbReference type="RefSeq" id="XP_024893171.1"/>
    </source>
</evidence>
<dbReference type="RefSeq" id="XP_024893171.1">
    <property type="nucleotide sequence ID" value="XM_025037403.1"/>
</dbReference>
<reference evidence="2" key="1">
    <citation type="submission" date="2025-08" db="UniProtKB">
        <authorList>
            <consortium name="RefSeq"/>
        </authorList>
    </citation>
    <scope>IDENTIFICATION</scope>
    <source>
        <tissue evidence="2">Whole body</tissue>
    </source>
</reference>